<dbReference type="InterPro" id="IPR003829">
    <property type="entry name" value="Pirin_N_dom"/>
</dbReference>
<comment type="similarity">
    <text evidence="1 2">Belongs to the pirin family.</text>
</comment>
<dbReference type="Pfam" id="PF17954">
    <property type="entry name" value="Pirin_C_2"/>
    <property type="match status" value="1"/>
</dbReference>
<proteinExistence type="inferred from homology"/>
<dbReference type="Gene3D" id="2.60.120.10">
    <property type="entry name" value="Jelly Rolls"/>
    <property type="match status" value="2"/>
</dbReference>
<evidence type="ECO:0000259" key="4">
    <source>
        <dbReference type="Pfam" id="PF17954"/>
    </source>
</evidence>
<dbReference type="PIRSF" id="PIRSF006232">
    <property type="entry name" value="Pirin"/>
    <property type="match status" value="1"/>
</dbReference>
<evidence type="ECO:0000256" key="1">
    <source>
        <dbReference type="ARBA" id="ARBA00008416"/>
    </source>
</evidence>
<protein>
    <submittedName>
        <fullName evidence="5">Pirin family protein</fullName>
    </submittedName>
</protein>
<dbReference type="Proteomes" id="UP001320876">
    <property type="component" value="Unassembled WGS sequence"/>
</dbReference>
<dbReference type="InterPro" id="IPR014710">
    <property type="entry name" value="RmlC-like_jellyroll"/>
</dbReference>
<dbReference type="Pfam" id="PF02678">
    <property type="entry name" value="Pirin"/>
    <property type="match status" value="1"/>
</dbReference>
<gene>
    <name evidence="5" type="ORF">OKA05_26285</name>
</gene>
<dbReference type="InterPro" id="IPR012093">
    <property type="entry name" value="Pirin"/>
</dbReference>
<reference evidence="5 6" key="1">
    <citation type="submission" date="2022-10" db="EMBL/GenBank/DDBJ databases">
        <title>Luteolibacter arcticus strain CCTCC AB 2014275, whole genome shotgun sequencing project.</title>
        <authorList>
            <person name="Zhao G."/>
            <person name="Shen L."/>
        </authorList>
    </citation>
    <scope>NUCLEOTIDE SEQUENCE [LARGE SCALE GENOMIC DNA]</scope>
    <source>
        <strain evidence="5 6">CCTCC AB 2014275</strain>
    </source>
</reference>
<evidence type="ECO:0000259" key="3">
    <source>
        <dbReference type="Pfam" id="PF02678"/>
    </source>
</evidence>
<dbReference type="SUPFAM" id="SSF51182">
    <property type="entry name" value="RmlC-like cupins"/>
    <property type="match status" value="1"/>
</dbReference>
<dbReference type="InterPro" id="IPR011051">
    <property type="entry name" value="RmlC_Cupin_sf"/>
</dbReference>
<dbReference type="EMBL" id="JAPDDT010000021">
    <property type="protein sequence ID" value="MCW1926095.1"/>
    <property type="molecule type" value="Genomic_DNA"/>
</dbReference>
<dbReference type="RefSeq" id="WP_264490203.1">
    <property type="nucleotide sequence ID" value="NZ_JAPDDT010000021.1"/>
</dbReference>
<feature type="domain" description="Quercetin 2,3-dioxygenase C-terminal cupin" evidence="4">
    <location>
        <begin position="159"/>
        <end position="245"/>
    </location>
</feature>
<comment type="caution">
    <text evidence="5">The sequence shown here is derived from an EMBL/GenBank/DDBJ whole genome shotgun (WGS) entry which is preliminary data.</text>
</comment>
<organism evidence="5 6">
    <name type="scientific">Luteolibacter arcticus</name>
    <dbReference type="NCBI Taxonomy" id="1581411"/>
    <lineage>
        <taxon>Bacteria</taxon>
        <taxon>Pseudomonadati</taxon>
        <taxon>Verrucomicrobiota</taxon>
        <taxon>Verrucomicrobiia</taxon>
        <taxon>Verrucomicrobiales</taxon>
        <taxon>Verrucomicrobiaceae</taxon>
        <taxon>Luteolibacter</taxon>
    </lineage>
</organism>
<evidence type="ECO:0000313" key="5">
    <source>
        <dbReference type="EMBL" id="MCW1926095.1"/>
    </source>
</evidence>
<dbReference type="InterPro" id="IPR041602">
    <property type="entry name" value="Quercetinase_C"/>
</dbReference>
<dbReference type="PANTHER" id="PTHR43212:SF3">
    <property type="entry name" value="QUERCETIN 2,3-DIOXYGENASE"/>
    <property type="match status" value="1"/>
</dbReference>
<evidence type="ECO:0000256" key="2">
    <source>
        <dbReference type="RuleBase" id="RU003457"/>
    </source>
</evidence>
<sequence length="247" mass="26872">MKTKANTETNTDTGLTIRRSGERGHVDHGWLDSRFTFSFADYYDPAHMGFRSLRVINDDRVAPGGGFPTHPHRDMEIFSYILEGSLAHQDSMGNARTLTPGQIQLMSAGSGVTHSEFNPSASETAHLLQIWILPRQRGLTPRYTEWTPTPEQEAASKVLVVSPDGRDSSATIAQDADIYRLKLQPGETVTHALSPGRGLWLHLIRGEAELNGAGIFPGDAASSERAADYTVTAGSEPVEALLFDLGA</sequence>
<dbReference type="CDD" id="cd02910">
    <property type="entry name" value="cupin_Yhhw_N"/>
    <property type="match status" value="1"/>
</dbReference>
<evidence type="ECO:0000313" key="6">
    <source>
        <dbReference type="Proteomes" id="UP001320876"/>
    </source>
</evidence>
<name>A0ABT3GRE2_9BACT</name>
<dbReference type="PANTHER" id="PTHR43212">
    <property type="entry name" value="QUERCETIN 2,3-DIOXYGENASE"/>
    <property type="match status" value="1"/>
</dbReference>
<accession>A0ABT3GRE2</accession>
<keyword evidence="6" id="KW-1185">Reference proteome</keyword>
<feature type="domain" description="Pirin N-terminal" evidence="3">
    <location>
        <begin position="23"/>
        <end position="132"/>
    </location>
</feature>